<dbReference type="PANTHER" id="PTHR43883">
    <property type="entry name" value="SLR0207 PROTEIN"/>
    <property type="match status" value="1"/>
</dbReference>
<dbReference type="Pfam" id="PF13671">
    <property type="entry name" value="AAA_33"/>
    <property type="match status" value="1"/>
</dbReference>
<dbReference type="GO" id="GO:0005524">
    <property type="term" value="F:ATP binding"/>
    <property type="evidence" value="ECO:0007669"/>
    <property type="project" value="UniProtKB-KW"/>
</dbReference>
<evidence type="ECO:0000313" key="2">
    <source>
        <dbReference type="Proteomes" id="UP000727490"/>
    </source>
</evidence>
<dbReference type="EMBL" id="RPHB01000008">
    <property type="protein sequence ID" value="MBW3469543.1"/>
    <property type="molecule type" value="Genomic_DNA"/>
</dbReference>
<dbReference type="SUPFAM" id="SSF52540">
    <property type="entry name" value="P-loop containing nucleoside triphosphate hydrolases"/>
    <property type="match status" value="1"/>
</dbReference>
<evidence type="ECO:0000313" key="1">
    <source>
        <dbReference type="EMBL" id="MBW3469543.1"/>
    </source>
</evidence>
<dbReference type="Gene3D" id="3.40.50.300">
    <property type="entry name" value="P-loop containing nucleotide triphosphate hydrolases"/>
    <property type="match status" value="1"/>
</dbReference>
<gene>
    <name evidence="1" type="ORF">EGN73_17225</name>
</gene>
<sequence>MGMIIIVMGLPGSGKSYFARLLAEKLNASYLSSDKVREMLHLKGRYNLEDKMFVYEWLANITEGLLEGKAIVVVDATFYLNSTRQLFLNLGQKHQVAVKFLVISAPISLIKKRLERPRADSEADFLAFKKIKAEFEQMSLPCLKLRSSSDNITHMLEEAVNYINVT</sequence>
<keyword evidence="2" id="KW-1185">Reference proteome</keyword>
<dbReference type="PANTHER" id="PTHR43883:SF1">
    <property type="entry name" value="GLUCONOKINASE"/>
    <property type="match status" value="1"/>
</dbReference>
<proteinExistence type="predicted"/>
<name>A0A951IZ61_9BACT</name>
<protein>
    <submittedName>
        <fullName evidence="1">ATP-binding protein</fullName>
    </submittedName>
</protein>
<dbReference type="InterPro" id="IPR027417">
    <property type="entry name" value="P-loop_NTPase"/>
</dbReference>
<dbReference type="AlphaFoldDB" id="A0A951IZ61"/>
<organism evidence="1 2">
    <name type="scientific">Arthrospiribacter ruber</name>
    <dbReference type="NCBI Taxonomy" id="2487934"/>
    <lineage>
        <taxon>Bacteria</taxon>
        <taxon>Pseudomonadati</taxon>
        <taxon>Bacteroidota</taxon>
        <taxon>Cytophagia</taxon>
        <taxon>Cytophagales</taxon>
        <taxon>Cyclobacteriaceae</taxon>
        <taxon>Arthrospiribacter</taxon>
    </lineage>
</organism>
<accession>A0A951IZ61</accession>
<dbReference type="Proteomes" id="UP000727490">
    <property type="component" value="Unassembled WGS sequence"/>
</dbReference>
<comment type="caution">
    <text evidence="1">The sequence shown here is derived from an EMBL/GenBank/DDBJ whole genome shotgun (WGS) entry which is preliminary data.</text>
</comment>
<keyword evidence="1" id="KW-0067">ATP-binding</keyword>
<reference evidence="1 2" key="1">
    <citation type="journal article" date="2020" name="Syst. Appl. Microbiol.">
        <title>Arthrospiribacter ruber gen. nov., sp. nov., a novel bacterium isolated from Arthrospira cultures.</title>
        <authorList>
            <person name="Waleron M."/>
            <person name="Misztak A."/>
            <person name="Waleron M.M."/>
            <person name="Furmaniak M."/>
            <person name="Mrozik A."/>
            <person name="Waleron K."/>
        </authorList>
    </citation>
    <scope>NUCLEOTIDE SEQUENCE [LARGE SCALE GENOMIC DNA]</scope>
    <source>
        <strain evidence="1 2">DPMB0001</strain>
    </source>
</reference>
<dbReference type="InterPro" id="IPR052732">
    <property type="entry name" value="Cell-binding_unc_protein"/>
</dbReference>
<keyword evidence="1" id="KW-0547">Nucleotide-binding</keyword>